<evidence type="ECO:0008006" key="3">
    <source>
        <dbReference type="Google" id="ProtNLM"/>
    </source>
</evidence>
<reference evidence="2" key="1">
    <citation type="journal article" date="2019" name="Int. J. Syst. Evol. Microbiol.">
        <title>The Global Catalogue of Microorganisms (GCM) 10K type strain sequencing project: providing services to taxonomists for standard genome sequencing and annotation.</title>
        <authorList>
            <consortium name="The Broad Institute Genomics Platform"/>
            <consortium name="The Broad Institute Genome Sequencing Center for Infectious Disease"/>
            <person name="Wu L."/>
            <person name="Ma J."/>
        </authorList>
    </citation>
    <scope>NUCLEOTIDE SEQUENCE [LARGE SCALE GENOMIC DNA]</scope>
    <source>
        <strain evidence="2">JCM 12763</strain>
    </source>
</reference>
<dbReference type="Proteomes" id="UP001596242">
    <property type="component" value="Unassembled WGS sequence"/>
</dbReference>
<keyword evidence="2" id="KW-1185">Reference proteome</keyword>
<accession>A0ABW1M9P8</accession>
<evidence type="ECO:0000313" key="2">
    <source>
        <dbReference type="Proteomes" id="UP001596242"/>
    </source>
</evidence>
<gene>
    <name evidence="1" type="ORF">ACFP50_35345</name>
</gene>
<sequence>MLNPIDTAAVIREGGAVGQYPDQIHEGVAWWLGACMIVTLQASRLAVAHDGHPVSAVFADRLCRGAINAQHYACNVHYLGQQSEQELLAAMTDPHQAPGAWLSADVAESFTTVRIRLYDSHGALLDDANGLAAIRDLIAQDRVPIPVNTRAKGSIESWQPQTTEGGRP</sequence>
<organism evidence="1 2">
    <name type="scientific">Streptomyces pratens</name>
    <dbReference type="NCBI Taxonomy" id="887456"/>
    <lineage>
        <taxon>Bacteria</taxon>
        <taxon>Bacillati</taxon>
        <taxon>Actinomycetota</taxon>
        <taxon>Actinomycetes</taxon>
        <taxon>Kitasatosporales</taxon>
        <taxon>Streptomycetaceae</taxon>
        <taxon>Streptomyces</taxon>
    </lineage>
</organism>
<dbReference type="Gene3D" id="3.40.120.10">
    <property type="entry name" value="Alpha-D-Glucose-1,6-Bisphosphate, subunit A, domain 3"/>
    <property type="match status" value="1"/>
</dbReference>
<name>A0ABW1M9P8_9ACTN</name>
<dbReference type="EMBL" id="JBHSPT010000125">
    <property type="protein sequence ID" value="MFC6060490.1"/>
    <property type="molecule type" value="Genomic_DNA"/>
</dbReference>
<dbReference type="RefSeq" id="WP_386406647.1">
    <property type="nucleotide sequence ID" value="NZ_JBHSPT010000125.1"/>
</dbReference>
<proteinExistence type="predicted"/>
<protein>
    <recommendedName>
        <fullName evidence="3">Osmotically inducible protein OsmC</fullName>
    </recommendedName>
</protein>
<comment type="caution">
    <text evidence="1">The sequence shown here is derived from an EMBL/GenBank/DDBJ whole genome shotgun (WGS) entry which is preliminary data.</text>
</comment>
<evidence type="ECO:0000313" key="1">
    <source>
        <dbReference type="EMBL" id="MFC6060490.1"/>
    </source>
</evidence>